<dbReference type="Pfam" id="PF13439">
    <property type="entry name" value="Glyco_transf_4"/>
    <property type="match status" value="1"/>
</dbReference>
<accession>A0A368YA35</accession>
<reference evidence="3 4" key="1">
    <citation type="submission" date="2018-07" db="EMBL/GenBank/DDBJ databases">
        <title>Genomic Encyclopedia of Type Strains, Phase IV (KMG-IV): sequencing the most valuable type-strain genomes for metagenomic binning, comparative biology and taxonomic classification.</title>
        <authorList>
            <person name="Goeker M."/>
        </authorList>
    </citation>
    <scope>NUCLEOTIDE SEQUENCE [LARGE SCALE GENOMIC DNA]</scope>
    <source>
        <strain evidence="3 4">DSM 21634</strain>
    </source>
</reference>
<protein>
    <submittedName>
        <fullName evidence="3">Glycosyltransferase involved in cell wall biosynthesis</fullName>
    </submittedName>
</protein>
<comment type="caution">
    <text evidence="3">The sequence shown here is derived from an EMBL/GenBank/DDBJ whole genome shotgun (WGS) entry which is preliminary data.</text>
</comment>
<dbReference type="PANTHER" id="PTHR45947">
    <property type="entry name" value="SULFOQUINOVOSYL TRANSFERASE SQD2"/>
    <property type="match status" value="1"/>
</dbReference>
<keyword evidence="4" id="KW-1185">Reference proteome</keyword>
<dbReference type="GO" id="GO:0016757">
    <property type="term" value="F:glycosyltransferase activity"/>
    <property type="evidence" value="ECO:0007669"/>
    <property type="project" value="InterPro"/>
</dbReference>
<feature type="domain" description="Glycosyltransferase subfamily 4-like N-terminal" evidence="2">
    <location>
        <begin position="86"/>
        <end position="214"/>
    </location>
</feature>
<dbReference type="InterPro" id="IPR001296">
    <property type="entry name" value="Glyco_trans_1"/>
</dbReference>
<dbReference type="InterPro" id="IPR028098">
    <property type="entry name" value="Glyco_trans_4-like_N"/>
</dbReference>
<proteinExistence type="predicted"/>
<evidence type="ECO:0000313" key="3">
    <source>
        <dbReference type="EMBL" id="RCW76559.1"/>
    </source>
</evidence>
<gene>
    <name evidence="3" type="ORF">DES41_1011167</name>
</gene>
<dbReference type="Pfam" id="PF00534">
    <property type="entry name" value="Glycos_transf_1"/>
    <property type="match status" value="1"/>
</dbReference>
<dbReference type="Proteomes" id="UP000252884">
    <property type="component" value="Unassembled WGS sequence"/>
</dbReference>
<dbReference type="PANTHER" id="PTHR45947:SF15">
    <property type="entry name" value="TEICHURONIC ACID BIOSYNTHESIS GLYCOSYLTRANSFERASE TUAC-RELATED"/>
    <property type="match status" value="1"/>
</dbReference>
<feature type="domain" description="Glycosyl transferase family 1" evidence="1">
    <location>
        <begin position="222"/>
        <end position="383"/>
    </location>
</feature>
<dbReference type="CDD" id="cd03798">
    <property type="entry name" value="GT4_WlbH-like"/>
    <property type="match status" value="1"/>
</dbReference>
<dbReference type="AlphaFoldDB" id="A0A368YA35"/>
<name>A0A368YA35_9BURK</name>
<dbReference type="SUPFAM" id="SSF53756">
    <property type="entry name" value="UDP-Glycosyltransferase/glycogen phosphorylase"/>
    <property type="match status" value="1"/>
</dbReference>
<evidence type="ECO:0000259" key="2">
    <source>
        <dbReference type="Pfam" id="PF13439"/>
    </source>
</evidence>
<keyword evidence="3" id="KW-0808">Transferase</keyword>
<evidence type="ECO:0000313" key="4">
    <source>
        <dbReference type="Proteomes" id="UP000252884"/>
    </source>
</evidence>
<dbReference type="EMBL" id="QPJK01000001">
    <property type="protein sequence ID" value="RCW76559.1"/>
    <property type="molecule type" value="Genomic_DNA"/>
</dbReference>
<sequence>MSTPPSAVAEQAPLRILLFSSLFPSTARPIHGIFVETRLRELLKTGAVEARVVAPVPWFPLQGQRFGEYAKFAATPRIEQRNGLEVHHPRYVLLPKVGMSTAPFAMALGALKTIRRLQREGFGFDLIDAHYYYPDGVAASLLARWLGKPFVVTARGTDLNLIPDYAVPRRLIQSTERAASASIGVCQALMDRLQELGGDARKLHTLRNGVDLQRFVPEPRAAARARLQLPAEGRMLLCVGHLIERKGQYLAIDALPALPADVRLVLAGEGPDRAALLRQAERLGVRERVHFAGVVPQTELKWWYSAADALALCSSREGWANVLLEAMACGTPVIATDIWGTPEVVSQPAAGVLMPERSGAGLVAAWNRLFTQLPDRADTRRHAETFSWDATTQGQLQLFRQILAAQRVEAHAG</sequence>
<dbReference type="Gene3D" id="3.40.50.2000">
    <property type="entry name" value="Glycogen Phosphorylase B"/>
    <property type="match status" value="2"/>
</dbReference>
<organism evidence="3 4">
    <name type="scientific">Pseudorhodoferax soli</name>
    <dbReference type="NCBI Taxonomy" id="545864"/>
    <lineage>
        <taxon>Bacteria</taxon>
        <taxon>Pseudomonadati</taxon>
        <taxon>Pseudomonadota</taxon>
        <taxon>Betaproteobacteria</taxon>
        <taxon>Burkholderiales</taxon>
        <taxon>Comamonadaceae</taxon>
    </lineage>
</organism>
<dbReference type="InterPro" id="IPR050194">
    <property type="entry name" value="Glycosyltransferase_grp1"/>
</dbReference>
<evidence type="ECO:0000259" key="1">
    <source>
        <dbReference type="Pfam" id="PF00534"/>
    </source>
</evidence>